<name>A2FYV0_TRIV3</name>
<dbReference type="Proteomes" id="UP000001542">
    <property type="component" value="Unassembled WGS sequence"/>
</dbReference>
<organism evidence="1 2">
    <name type="scientific">Trichomonas vaginalis (strain ATCC PRA-98 / G3)</name>
    <dbReference type="NCBI Taxonomy" id="412133"/>
    <lineage>
        <taxon>Eukaryota</taxon>
        <taxon>Metamonada</taxon>
        <taxon>Parabasalia</taxon>
        <taxon>Trichomonadida</taxon>
        <taxon>Trichomonadidae</taxon>
        <taxon>Trichomonas</taxon>
    </lineage>
</organism>
<dbReference type="EMBL" id="DS114154">
    <property type="protein sequence ID" value="EAX89912.1"/>
    <property type="molecule type" value="Genomic_DNA"/>
</dbReference>
<dbReference type="KEGG" id="tva:4747586"/>
<proteinExistence type="predicted"/>
<evidence type="ECO:0000313" key="1">
    <source>
        <dbReference type="EMBL" id="EAX89912.1"/>
    </source>
</evidence>
<keyword evidence="2" id="KW-1185">Reference proteome</keyword>
<gene>
    <name evidence="1" type="ORF">TVAG_009320</name>
</gene>
<reference evidence="1" key="1">
    <citation type="submission" date="2006-10" db="EMBL/GenBank/DDBJ databases">
        <authorList>
            <person name="Amadeo P."/>
            <person name="Zhao Q."/>
            <person name="Wortman J."/>
            <person name="Fraser-Liggett C."/>
            <person name="Carlton J."/>
        </authorList>
    </citation>
    <scope>NUCLEOTIDE SEQUENCE</scope>
    <source>
        <strain evidence="1">G3</strain>
    </source>
</reference>
<dbReference type="AlphaFoldDB" id="A2FYV0"/>
<evidence type="ECO:0000313" key="2">
    <source>
        <dbReference type="Proteomes" id="UP000001542"/>
    </source>
</evidence>
<dbReference type="RefSeq" id="XP_001302842.1">
    <property type="nucleotide sequence ID" value="XM_001302841.1"/>
</dbReference>
<dbReference type="InParanoid" id="A2FYV0"/>
<dbReference type="VEuPathDB" id="TrichDB:TVAG_009320"/>
<dbReference type="VEuPathDB" id="TrichDB:TVAGG3_0416460"/>
<reference evidence="1" key="2">
    <citation type="journal article" date="2007" name="Science">
        <title>Draft genome sequence of the sexually transmitted pathogen Trichomonas vaginalis.</title>
        <authorList>
            <person name="Carlton J.M."/>
            <person name="Hirt R.P."/>
            <person name="Silva J.C."/>
            <person name="Delcher A.L."/>
            <person name="Schatz M."/>
            <person name="Zhao Q."/>
            <person name="Wortman J.R."/>
            <person name="Bidwell S.L."/>
            <person name="Alsmark U.C.M."/>
            <person name="Besteiro S."/>
            <person name="Sicheritz-Ponten T."/>
            <person name="Noel C.J."/>
            <person name="Dacks J.B."/>
            <person name="Foster P.G."/>
            <person name="Simillion C."/>
            <person name="Van de Peer Y."/>
            <person name="Miranda-Saavedra D."/>
            <person name="Barton G.J."/>
            <person name="Westrop G.D."/>
            <person name="Mueller S."/>
            <person name="Dessi D."/>
            <person name="Fiori P.L."/>
            <person name="Ren Q."/>
            <person name="Paulsen I."/>
            <person name="Zhang H."/>
            <person name="Bastida-Corcuera F.D."/>
            <person name="Simoes-Barbosa A."/>
            <person name="Brown M.T."/>
            <person name="Hayes R.D."/>
            <person name="Mukherjee M."/>
            <person name="Okumura C.Y."/>
            <person name="Schneider R."/>
            <person name="Smith A.J."/>
            <person name="Vanacova S."/>
            <person name="Villalvazo M."/>
            <person name="Haas B.J."/>
            <person name="Pertea M."/>
            <person name="Feldblyum T.V."/>
            <person name="Utterback T.R."/>
            <person name="Shu C.L."/>
            <person name="Osoegawa K."/>
            <person name="de Jong P.J."/>
            <person name="Hrdy I."/>
            <person name="Horvathova L."/>
            <person name="Zubacova Z."/>
            <person name="Dolezal P."/>
            <person name="Malik S.B."/>
            <person name="Logsdon J.M. Jr."/>
            <person name="Henze K."/>
            <person name="Gupta A."/>
            <person name="Wang C.C."/>
            <person name="Dunne R.L."/>
            <person name="Upcroft J.A."/>
            <person name="Upcroft P."/>
            <person name="White O."/>
            <person name="Salzberg S.L."/>
            <person name="Tang P."/>
            <person name="Chiu C.-H."/>
            <person name="Lee Y.-S."/>
            <person name="Embley T.M."/>
            <person name="Coombs G.H."/>
            <person name="Mottram J.C."/>
            <person name="Tachezy J."/>
            <person name="Fraser-Liggett C.M."/>
            <person name="Johnson P.J."/>
        </authorList>
    </citation>
    <scope>NUCLEOTIDE SEQUENCE [LARGE SCALE GENOMIC DNA]</scope>
    <source>
        <strain evidence="1">G3</strain>
    </source>
</reference>
<protein>
    <submittedName>
        <fullName evidence="1">Uncharacterized protein</fullName>
    </submittedName>
</protein>
<accession>A2FYV0</accession>
<sequence length="158" mass="18251">MGSSSSCSKVSPDSISFPYKYISDLEDSYYNSKAIKMKPIIFSQQQRKKVIVPKCVWFKRFEIKYAFPIIPICCDGENVDFNVGCDYYFINNNNEIGYLKLTYEENDSITPRVEHEIVREVNVTNIVEKRMLKIANLLLNPISKTLSSQIQDLNCDLP</sequence>